<reference evidence="1 2" key="1">
    <citation type="submission" date="2015-10" db="EMBL/GenBank/DDBJ databases">
        <title>Draft genome sequence of Streptomyces canus DSM 40017, type strain for the species Streptomyces canus.</title>
        <authorList>
            <person name="Ruckert C."/>
            <person name="Winkler A."/>
            <person name="Kalinowski J."/>
            <person name="Kampfer P."/>
            <person name="Glaeser S."/>
        </authorList>
    </citation>
    <scope>NUCLEOTIDE SEQUENCE [LARGE SCALE GENOMIC DNA]</scope>
    <source>
        <strain evidence="1 2">DSM 40017</strain>
    </source>
</reference>
<dbReference type="EMBL" id="LMWU01000001">
    <property type="protein sequence ID" value="KUN74498.1"/>
    <property type="molecule type" value="Genomic_DNA"/>
</dbReference>
<evidence type="ECO:0000313" key="2">
    <source>
        <dbReference type="Proteomes" id="UP000053669"/>
    </source>
</evidence>
<dbReference type="AlphaFoldDB" id="A0A101SIW7"/>
<organism evidence="1 2">
    <name type="scientific">Streptomyces canus</name>
    <dbReference type="NCBI Taxonomy" id="58343"/>
    <lineage>
        <taxon>Bacteria</taxon>
        <taxon>Bacillati</taxon>
        <taxon>Actinomycetota</taxon>
        <taxon>Actinomycetes</taxon>
        <taxon>Kitasatosporales</taxon>
        <taxon>Streptomycetaceae</taxon>
        <taxon>Streptomyces</taxon>
        <taxon>Streptomyces aurantiacus group</taxon>
    </lineage>
</organism>
<sequence length="72" mass="7947">MSPKQVTHPLTGQVYRLTEDGLVEVTDPRTGASGIFDFQARWQSGELRHADLQMAGWVGRLAQRRGATPPEA</sequence>
<dbReference type="Proteomes" id="UP000053669">
    <property type="component" value="Unassembled WGS sequence"/>
</dbReference>
<gene>
    <name evidence="1" type="ORF">AQJ46_02885</name>
</gene>
<dbReference type="STRING" id="58343.AQJ46_02885"/>
<name>A0A101SIW7_9ACTN</name>
<proteinExistence type="predicted"/>
<protein>
    <submittedName>
        <fullName evidence="1">Transposase</fullName>
    </submittedName>
</protein>
<evidence type="ECO:0000313" key="1">
    <source>
        <dbReference type="EMBL" id="KUN74498.1"/>
    </source>
</evidence>
<dbReference type="RefSeq" id="WP_057613201.1">
    <property type="nucleotide sequence ID" value="NZ_CP107730.1"/>
</dbReference>
<accession>A0A101SIW7</accession>
<comment type="caution">
    <text evidence="1">The sequence shown here is derived from an EMBL/GenBank/DDBJ whole genome shotgun (WGS) entry which is preliminary data.</text>
</comment>